<feature type="domain" description="Solute-binding protein family 3/N-terminal" evidence="3">
    <location>
        <begin position="38"/>
        <end position="266"/>
    </location>
</feature>
<feature type="chain" id="PRO_5046400877" evidence="2">
    <location>
        <begin position="26"/>
        <end position="273"/>
    </location>
</feature>
<evidence type="ECO:0000259" key="4">
    <source>
        <dbReference type="SMART" id="SM00079"/>
    </source>
</evidence>
<dbReference type="SMART" id="SM00062">
    <property type="entry name" value="PBPb"/>
    <property type="match status" value="1"/>
</dbReference>
<dbReference type="Pfam" id="PF00497">
    <property type="entry name" value="SBP_bac_3"/>
    <property type="match status" value="1"/>
</dbReference>
<keyword evidence="6" id="KW-1185">Reference proteome</keyword>
<dbReference type="EMBL" id="JBHTOF010000062">
    <property type="protein sequence ID" value="MFD1465606.1"/>
    <property type="molecule type" value="Genomic_DNA"/>
</dbReference>
<organism evidence="5 6">
    <name type="scientific">Lapidilactobacillus mulanensis</name>
    <dbReference type="NCBI Taxonomy" id="2485999"/>
    <lineage>
        <taxon>Bacteria</taxon>
        <taxon>Bacillati</taxon>
        <taxon>Bacillota</taxon>
        <taxon>Bacilli</taxon>
        <taxon>Lactobacillales</taxon>
        <taxon>Lactobacillaceae</taxon>
        <taxon>Lapidilactobacillus</taxon>
    </lineage>
</organism>
<feature type="domain" description="Ionotropic glutamate receptor C-terminal" evidence="4">
    <location>
        <begin position="38"/>
        <end position="265"/>
    </location>
</feature>
<dbReference type="Gene3D" id="3.40.190.10">
    <property type="entry name" value="Periplasmic binding protein-like II"/>
    <property type="match status" value="2"/>
</dbReference>
<evidence type="ECO:0000256" key="1">
    <source>
        <dbReference type="ARBA" id="ARBA00022729"/>
    </source>
</evidence>
<dbReference type="Proteomes" id="UP001597244">
    <property type="component" value="Unassembled WGS sequence"/>
</dbReference>
<dbReference type="SMART" id="SM00079">
    <property type="entry name" value="PBPe"/>
    <property type="match status" value="1"/>
</dbReference>
<sequence length="273" mass="30758">MKRKLVYLPLLALLVLVLSSCSTGAIRNLNSVNNKKTTLIVGLDDTFVPMGFREKNGQIVGFDVDLAKATAKKLGQKITFQAIDWNMKETELRNGTIDLIWNGYTKSPEREKQVAFSQPYLRNQQVLITMKQSNINSFADMKGKRLGLQNGSSGQTLFEEKPKVLKNLVADKTAVLYDNFNTAFLDLQAGRTQGVLGDSIYAGYYIRQQQDPDRFQITTGGFSGETFAIGMRKQDTKLKRRIDTALNELREDGTIARLSQKWFKQDLTITLKS</sequence>
<accession>A0ABW4DQA7</accession>
<gene>
    <name evidence="5" type="ORF">ACFQ4L_05870</name>
</gene>
<dbReference type="InterPro" id="IPR001320">
    <property type="entry name" value="Iontro_rcpt_C"/>
</dbReference>
<dbReference type="InterPro" id="IPR001638">
    <property type="entry name" value="Solute-binding_3/MltF_N"/>
</dbReference>
<dbReference type="PANTHER" id="PTHR35936:SF34">
    <property type="entry name" value="ABC TRANSPORTER EXTRACELLULAR-BINDING PROTEIN YCKB-RELATED"/>
    <property type="match status" value="1"/>
</dbReference>
<proteinExistence type="predicted"/>
<keyword evidence="1 2" id="KW-0732">Signal</keyword>
<comment type="caution">
    <text evidence="5">The sequence shown here is derived from an EMBL/GenBank/DDBJ whole genome shotgun (WGS) entry which is preliminary data.</text>
</comment>
<dbReference type="RefSeq" id="WP_125578921.1">
    <property type="nucleotide sequence ID" value="NZ_JBHTOF010000062.1"/>
</dbReference>
<dbReference type="CDD" id="cd00996">
    <property type="entry name" value="PBP2_AatB_like"/>
    <property type="match status" value="1"/>
</dbReference>
<evidence type="ECO:0000313" key="5">
    <source>
        <dbReference type="EMBL" id="MFD1465606.1"/>
    </source>
</evidence>
<evidence type="ECO:0000313" key="6">
    <source>
        <dbReference type="Proteomes" id="UP001597244"/>
    </source>
</evidence>
<dbReference type="SUPFAM" id="SSF53850">
    <property type="entry name" value="Periplasmic binding protein-like II"/>
    <property type="match status" value="1"/>
</dbReference>
<feature type="signal peptide" evidence="2">
    <location>
        <begin position="1"/>
        <end position="25"/>
    </location>
</feature>
<protein>
    <submittedName>
        <fullName evidence="5">Amino acid ABC transporter substrate-binding protein</fullName>
    </submittedName>
</protein>
<dbReference type="PROSITE" id="PS51257">
    <property type="entry name" value="PROKAR_LIPOPROTEIN"/>
    <property type="match status" value="1"/>
</dbReference>
<reference evidence="6" key="1">
    <citation type="journal article" date="2019" name="Int. J. Syst. Evol. Microbiol.">
        <title>The Global Catalogue of Microorganisms (GCM) 10K type strain sequencing project: providing services to taxonomists for standard genome sequencing and annotation.</title>
        <authorList>
            <consortium name="The Broad Institute Genomics Platform"/>
            <consortium name="The Broad Institute Genome Sequencing Center for Infectious Disease"/>
            <person name="Wu L."/>
            <person name="Ma J."/>
        </authorList>
    </citation>
    <scope>NUCLEOTIDE SEQUENCE [LARGE SCALE GENOMIC DNA]</scope>
    <source>
        <strain evidence="6">CCM 8951</strain>
    </source>
</reference>
<evidence type="ECO:0000256" key="2">
    <source>
        <dbReference type="SAM" id="SignalP"/>
    </source>
</evidence>
<name>A0ABW4DQA7_9LACO</name>
<dbReference type="PANTHER" id="PTHR35936">
    <property type="entry name" value="MEMBRANE-BOUND LYTIC MUREIN TRANSGLYCOSYLASE F"/>
    <property type="match status" value="1"/>
</dbReference>
<evidence type="ECO:0000259" key="3">
    <source>
        <dbReference type="SMART" id="SM00062"/>
    </source>
</evidence>